<dbReference type="GO" id="GO:0015937">
    <property type="term" value="P:coenzyme A biosynthetic process"/>
    <property type="evidence" value="ECO:0007669"/>
    <property type="project" value="UniProtKB-UniRule"/>
</dbReference>
<dbReference type="SUPFAM" id="SSF102645">
    <property type="entry name" value="CoaB-like"/>
    <property type="match status" value="1"/>
</dbReference>
<dbReference type="InterPro" id="IPR036551">
    <property type="entry name" value="Flavin_trans-like"/>
</dbReference>
<dbReference type="Pfam" id="PF04127">
    <property type="entry name" value="DFP"/>
    <property type="match status" value="1"/>
</dbReference>
<feature type="binding site" evidence="3">
    <location>
        <position position="351"/>
    </location>
    <ligand>
        <name>CTP</name>
        <dbReference type="ChEBI" id="CHEBI:37563"/>
    </ligand>
</feature>
<comment type="caution">
    <text evidence="3">Lacks conserved residue(s) required for the propagation of feature annotation.</text>
</comment>
<gene>
    <name evidence="3" type="primary">coaBC</name>
    <name evidence="7" type="ORF">SAMN04488511_13012</name>
</gene>
<keyword evidence="3" id="KW-0511">Multifunctional enzyme</keyword>
<dbReference type="InterPro" id="IPR003382">
    <property type="entry name" value="Flavoprotein"/>
</dbReference>
<dbReference type="STRING" id="332999.SAMN04488511_13012"/>
<comment type="catalytic activity">
    <reaction evidence="3 4">
        <text>(R)-4'-phosphopantothenate + L-cysteine + CTP = N-[(R)-4-phosphopantothenoyl]-L-cysteine + CMP + diphosphate + H(+)</text>
        <dbReference type="Rhea" id="RHEA:19397"/>
        <dbReference type="ChEBI" id="CHEBI:10986"/>
        <dbReference type="ChEBI" id="CHEBI:15378"/>
        <dbReference type="ChEBI" id="CHEBI:33019"/>
        <dbReference type="ChEBI" id="CHEBI:35235"/>
        <dbReference type="ChEBI" id="CHEBI:37563"/>
        <dbReference type="ChEBI" id="CHEBI:59458"/>
        <dbReference type="ChEBI" id="CHEBI:60377"/>
        <dbReference type="EC" id="6.3.2.5"/>
    </reaction>
</comment>
<dbReference type="InterPro" id="IPR005252">
    <property type="entry name" value="CoaBC"/>
</dbReference>
<comment type="similarity">
    <text evidence="3 4">In the N-terminal section; belongs to the HFCD (homo-oligomeric flavin containing Cys decarboxylase) superfamily.</text>
</comment>
<organism evidence="7 8">
    <name type="scientific">Pedobacter suwonensis</name>
    <dbReference type="NCBI Taxonomy" id="332999"/>
    <lineage>
        <taxon>Bacteria</taxon>
        <taxon>Pseudomonadati</taxon>
        <taxon>Bacteroidota</taxon>
        <taxon>Sphingobacteriia</taxon>
        <taxon>Sphingobacteriales</taxon>
        <taxon>Sphingobacteriaceae</taxon>
        <taxon>Pedobacter</taxon>
    </lineage>
</organism>
<sequence>MLHALSTLRIMLKNKNIILGVCGSIAAYKSAFLVRLLVKAGANVKVILTPDGAHFITPLTLATLSKNPVYTQYFEEETGVWSNHVELGLWADLIIIAPISANTLAKLATGICDNLLTAVYLSAKCPVYVAPAMDLDMWKHKTTQSNISRVTSFGNTVIAPANGELASGLWGEGRMAEPEEIVTFLDNSVKKSLPLFGKKVMVTAGPTYEAIDPVRFIGNHSSGKMGFALADELAKLGADVTLIAGPTAQKGSQTLKRIDVVSAQEMFEACTAAFEETVITVMCAAVADYRPKQVATQKIKKHDSGLFLELEKTTDILAYLGKAKKPQQILVGFALETNDEENYAKGKLEKKNLDLVVLNSLNDKGAGFKSDTNKITIFNKALERTVFEMKSKTDVAKDICTAILKIVK</sequence>
<evidence type="ECO:0000256" key="3">
    <source>
        <dbReference type="HAMAP-Rule" id="MF_02225"/>
    </source>
</evidence>
<dbReference type="Pfam" id="PF02441">
    <property type="entry name" value="Flavoprotein"/>
    <property type="match status" value="1"/>
</dbReference>
<feature type="binding site" evidence="3">
    <location>
        <position position="333"/>
    </location>
    <ligand>
        <name>CTP</name>
        <dbReference type="ChEBI" id="CHEBI:37563"/>
    </ligand>
</feature>
<dbReference type="AlphaFoldDB" id="A0A1I0U9U3"/>
<dbReference type="GO" id="GO:0046872">
    <property type="term" value="F:metal ion binding"/>
    <property type="evidence" value="ECO:0007669"/>
    <property type="project" value="UniProtKB-KW"/>
</dbReference>
<evidence type="ECO:0000256" key="4">
    <source>
        <dbReference type="RuleBase" id="RU364078"/>
    </source>
</evidence>
<comment type="function">
    <text evidence="3">Catalyzes two sequential steps in the biosynthesis of coenzyme A. In the first step cysteine is conjugated to 4'-phosphopantothenate to form 4-phosphopantothenoylcysteine. In the second step the latter compound is decarboxylated to form 4'-phosphopantotheine.</text>
</comment>
<evidence type="ECO:0000256" key="1">
    <source>
        <dbReference type="ARBA" id="ARBA00022793"/>
    </source>
</evidence>
<evidence type="ECO:0000259" key="6">
    <source>
        <dbReference type="Pfam" id="PF04127"/>
    </source>
</evidence>
<dbReference type="PANTHER" id="PTHR14359">
    <property type="entry name" value="HOMO-OLIGOMERIC FLAVIN CONTAINING CYS DECARBOXYLASE FAMILY"/>
    <property type="match status" value="1"/>
</dbReference>
<comment type="similarity">
    <text evidence="3 4">In the C-terminal section; belongs to the PPC synthetase family.</text>
</comment>
<dbReference type="NCBIfam" id="TIGR00521">
    <property type="entry name" value="coaBC_dfp"/>
    <property type="match status" value="1"/>
</dbReference>
<evidence type="ECO:0000259" key="5">
    <source>
        <dbReference type="Pfam" id="PF02441"/>
    </source>
</evidence>
<dbReference type="InterPro" id="IPR035929">
    <property type="entry name" value="CoaB-like_sf"/>
</dbReference>
<accession>A0A1I0U9U3</accession>
<dbReference type="Gene3D" id="3.40.50.10300">
    <property type="entry name" value="CoaB-like"/>
    <property type="match status" value="1"/>
</dbReference>
<dbReference type="Proteomes" id="UP000198836">
    <property type="component" value="Unassembled WGS sequence"/>
</dbReference>
<evidence type="ECO:0000313" key="7">
    <source>
        <dbReference type="EMBL" id="SFA60587.1"/>
    </source>
</evidence>
<evidence type="ECO:0000256" key="2">
    <source>
        <dbReference type="ARBA" id="ARBA00023239"/>
    </source>
</evidence>
<dbReference type="HAMAP" id="MF_02225">
    <property type="entry name" value="CoaBC"/>
    <property type="match status" value="1"/>
</dbReference>
<feature type="domain" description="Flavoprotein" evidence="5">
    <location>
        <begin position="15"/>
        <end position="185"/>
    </location>
</feature>
<keyword evidence="3 4" id="KW-0436">Ligase</keyword>
<keyword evidence="3 4" id="KW-0288">FMN</keyword>
<dbReference type="PANTHER" id="PTHR14359:SF6">
    <property type="entry name" value="PHOSPHOPANTOTHENOYLCYSTEINE DECARBOXYLASE"/>
    <property type="match status" value="1"/>
</dbReference>
<keyword evidence="3 4" id="KW-0285">Flavoprotein</keyword>
<protein>
    <recommendedName>
        <fullName evidence="3">Coenzyme A biosynthesis bifunctional protein CoaBC</fullName>
    </recommendedName>
    <alternativeName>
        <fullName evidence="3">DNA/pantothenate metabolism flavoprotein</fullName>
    </alternativeName>
    <alternativeName>
        <fullName evidence="3">Phosphopantothenoylcysteine synthetase/decarboxylase</fullName>
        <shortName evidence="3">PPCS-PPCDC</shortName>
    </alternativeName>
    <domain>
        <recommendedName>
            <fullName evidence="3">Phosphopantothenoylcysteine decarboxylase</fullName>
            <shortName evidence="3">PPC decarboxylase</shortName>
            <shortName evidence="3">PPC-DC</shortName>
            <ecNumber evidence="3">4.1.1.36</ecNumber>
        </recommendedName>
        <alternativeName>
            <fullName evidence="3">CoaC</fullName>
        </alternativeName>
    </domain>
    <domain>
        <recommendedName>
            <fullName evidence="3">Phosphopantothenate--cysteine ligase</fullName>
            <ecNumber evidence="3">6.3.2.5</ecNumber>
        </recommendedName>
        <alternativeName>
            <fullName evidence="3">CoaB</fullName>
        </alternativeName>
        <alternativeName>
            <fullName evidence="3">Phosphopantothenoylcysteine synthetase</fullName>
            <shortName evidence="3">PPC synthetase</shortName>
            <shortName evidence="3">PPC-S</shortName>
        </alternativeName>
    </domain>
</protein>
<dbReference type="GO" id="GO:0010181">
    <property type="term" value="F:FMN binding"/>
    <property type="evidence" value="ECO:0007669"/>
    <property type="project" value="UniProtKB-UniRule"/>
</dbReference>
<comment type="cofactor">
    <cofactor evidence="3">
        <name>Mg(2+)</name>
        <dbReference type="ChEBI" id="CHEBI:18420"/>
    </cofactor>
</comment>
<keyword evidence="3" id="KW-0460">Magnesium</keyword>
<dbReference type="Gene3D" id="3.40.50.1950">
    <property type="entry name" value="Flavin prenyltransferase-like"/>
    <property type="match status" value="1"/>
</dbReference>
<comment type="function">
    <text evidence="4">Catalyzes two steps in the biosynthesis of coenzyme A. In the first step cysteine is conjugated to 4'-phosphopantothenate to form 4-phosphopantothenoylcysteine, in the latter compound is decarboxylated to form 4'-phosphopantotheine.</text>
</comment>
<feature type="region of interest" description="Phosphopantothenoylcysteine decarboxylase" evidence="3">
    <location>
        <begin position="1"/>
        <end position="199"/>
    </location>
</feature>
<dbReference type="GO" id="GO:0015941">
    <property type="term" value="P:pantothenate catabolic process"/>
    <property type="evidence" value="ECO:0007669"/>
    <property type="project" value="InterPro"/>
</dbReference>
<name>A0A1I0U9U3_9SPHI</name>
<keyword evidence="2 3" id="KW-0456">Lyase</keyword>
<comment type="pathway">
    <text evidence="3 4">Cofactor biosynthesis; coenzyme A biosynthesis; CoA from (R)-pantothenate: step 3/5.</text>
</comment>
<feature type="binding site" evidence="3">
    <location>
        <position position="347"/>
    </location>
    <ligand>
        <name>CTP</name>
        <dbReference type="ChEBI" id="CHEBI:37563"/>
    </ligand>
</feature>
<comment type="pathway">
    <text evidence="3 4">Cofactor biosynthesis; coenzyme A biosynthesis; CoA from (R)-pantothenate: step 2/5.</text>
</comment>
<keyword evidence="8" id="KW-1185">Reference proteome</keyword>
<dbReference type="InterPro" id="IPR007085">
    <property type="entry name" value="DNA/pantothenate-metab_flavo_C"/>
</dbReference>
<feature type="binding site" evidence="3">
    <location>
        <position position="288"/>
    </location>
    <ligand>
        <name>CTP</name>
        <dbReference type="ChEBI" id="CHEBI:37563"/>
    </ligand>
</feature>
<comment type="cofactor">
    <cofactor evidence="3">
        <name>FMN</name>
        <dbReference type="ChEBI" id="CHEBI:58210"/>
    </cofactor>
    <text evidence="3">Binds 1 FMN per subunit.</text>
</comment>
<dbReference type="GO" id="GO:0004632">
    <property type="term" value="F:phosphopantothenate--cysteine ligase activity"/>
    <property type="evidence" value="ECO:0007669"/>
    <property type="project" value="UniProtKB-UniRule"/>
</dbReference>
<feature type="region of interest" description="Phosphopantothenate--cysteine ligase" evidence="3">
    <location>
        <begin position="200"/>
        <end position="408"/>
    </location>
</feature>
<dbReference type="EC" id="6.3.2.5" evidence="3"/>
<feature type="binding site" evidence="3">
    <location>
        <position position="298"/>
    </location>
    <ligand>
        <name>CTP</name>
        <dbReference type="ChEBI" id="CHEBI:37563"/>
    </ligand>
</feature>
<comment type="catalytic activity">
    <reaction evidence="3 4">
        <text>N-[(R)-4-phosphopantothenoyl]-L-cysteine + H(+) = (R)-4'-phosphopantetheine + CO2</text>
        <dbReference type="Rhea" id="RHEA:16793"/>
        <dbReference type="ChEBI" id="CHEBI:15378"/>
        <dbReference type="ChEBI" id="CHEBI:16526"/>
        <dbReference type="ChEBI" id="CHEBI:59458"/>
        <dbReference type="ChEBI" id="CHEBI:61723"/>
        <dbReference type="EC" id="4.1.1.36"/>
    </reaction>
</comment>
<keyword evidence="1 3" id="KW-0210">Decarboxylase</keyword>
<reference evidence="8" key="1">
    <citation type="submission" date="2016-10" db="EMBL/GenBank/DDBJ databases">
        <authorList>
            <person name="Varghese N."/>
            <person name="Submissions S."/>
        </authorList>
    </citation>
    <scope>NUCLEOTIDE SEQUENCE [LARGE SCALE GENOMIC DNA]</scope>
    <source>
        <strain evidence="8">DSM 18130</strain>
    </source>
</reference>
<dbReference type="UniPathway" id="UPA00241">
    <property type="reaction ID" value="UER00353"/>
</dbReference>
<proteinExistence type="inferred from homology"/>
<evidence type="ECO:0000313" key="8">
    <source>
        <dbReference type="Proteomes" id="UP000198836"/>
    </source>
</evidence>
<dbReference type="EMBL" id="FOJM01000030">
    <property type="protein sequence ID" value="SFA60587.1"/>
    <property type="molecule type" value="Genomic_DNA"/>
</dbReference>
<dbReference type="SUPFAM" id="SSF52507">
    <property type="entry name" value="Homo-oligomeric flavin-containing Cys decarboxylases, HFCD"/>
    <property type="match status" value="1"/>
</dbReference>
<dbReference type="EC" id="4.1.1.36" evidence="3"/>
<feature type="domain" description="DNA/pantothenate metabolism flavoprotein C-terminal" evidence="6">
    <location>
        <begin position="196"/>
        <end position="405"/>
    </location>
</feature>
<keyword evidence="3" id="KW-0479">Metal-binding</keyword>
<dbReference type="GO" id="GO:0071513">
    <property type="term" value="C:phosphopantothenoylcysteine decarboxylase complex"/>
    <property type="evidence" value="ECO:0007669"/>
    <property type="project" value="TreeGrafter"/>
</dbReference>
<dbReference type="GO" id="GO:0004633">
    <property type="term" value="F:phosphopantothenoylcysteine decarboxylase activity"/>
    <property type="evidence" value="ECO:0007669"/>
    <property type="project" value="UniProtKB-UniRule"/>
</dbReference>